<dbReference type="InterPro" id="IPR036388">
    <property type="entry name" value="WH-like_DNA-bd_sf"/>
</dbReference>
<name>A0A379PMN3_9NOCA</name>
<protein>
    <submittedName>
        <fullName evidence="1">Uncharacterized protein</fullName>
    </submittedName>
</protein>
<accession>A0A379PMN3</accession>
<reference evidence="1 2" key="1">
    <citation type="submission" date="2018-06" db="EMBL/GenBank/DDBJ databases">
        <authorList>
            <consortium name="Pathogen Informatics"/>
            <person name="Doyle S."/>
        </authorList>
    </citation>
    <scope>NUCLEOTIDE SEQUENCE [LARGE SCALE GENOMIC DNA]</scope>
    <source>
        <strain evidence="1 2">NCTC13296</strain>
    </source>
</reference>
<dbReference type="RefSeq" id="WP_084421677.1">
    <property type="nucleotide sequence ID" value="NZ_LPZN01000017.1"/>
</dbReference>
<dbReference type="AlphaFoldDB" id="A0A379PMN3"/>
<dbReference type="Gene3D" id="1.10.10.10">
    <property type="entry name" value="Winged helix-like DNA-binding domain superfamily/Winged helix DNA-binding domain"/>
    <property type="match status" value="1"/>
</dbReference>
<dbReference type="OrthoDB" id="3338463at2"/>
<evidence type="ECO:0000313" key="1">
    <source>
        <dbReference type="EMBL" id="SUF09153.1"/>
    </source>
</evidence>
<sequence length="329" mass="35282">MAETSQLLSGAIALLRRAGIRLVSGSLDAWDLTLPDGRELPTRVRISRRPPTPTVLARLLAEPSPARRVLVVTPHATAHLRTLATNGEIDLIAVDEDLLVFAGARYDVTENATPTSPAASAARGRKPWVRWALARVLLLSDRAQTQHRLAETLEVSQQAVSLALKQLQAVRRTEHGWFAASPEELLADYLAGYPGPGGAVTYWYGLDPVIAQATAVVDFCARQDVAVLISGDAAADVYAPWRLPTRALLYTDRFVDLSAAGFSPATEAEHTMAVQVPADPTLWRTAEISEPVLLADPLITAGDVLRTGGADAAEAADHVFATIRQKAAL</sequence>
<dbReference type="Proteomes" id="UP000254569">
    <property type="component" value="Unassembled WGS sequence"/>
</dbReference>
<proteinExistence type="predicted"/>
<organism evidence="1 2">
    <name type="scientific">Rhodococcus gordoniae</name>
    <dbReference type="NCBI Taxonomy" id="223392"/>
    <lineage>
        <taxon>Bacteria</taxon>
        <taxon>Bacillati</taxon>
        <taxon>Actinomycetota</taxon>
        <taxon>Actinomycetes</taxon>
        <taxon>Mycobacteriales</taxon>
        <taxon>Nocardiaceae</taxon>
        <taxon>Rhodococcus</taxon>
    </lineage>
</organism>
<dbReference type="EMBL" id="UGVI01000002">
    <property type="protein sequence ID" value="SUF09153.1"/>
    <property type="molecule type" value="Genomic_DNA"/>
</dbReference>
<keyword evidence="2" id="KW-1185">Reference proteome</keyword>
<gene>
    <name evidence="1" type="ORF">NCTC13296_04350</name>
</gene>
<evidence type="ECO:0000313" key="2">
    <source>
        <dbReference type="Proteomes" id="UP000254569"/>
    </source>
</evidence>